<feature type="transmembrane region" description="Helical" evidence="2">
    <location>
        <begin position="182"/>
        <end position="201"/>
    </location>
</feature>
<dbReference type="BioCyc" id="JESP1508404:G14D9-12584-MONOMER"/>
<evidence type="ECO:0000256" key="2">
    <source>
        <dbReference type="SAM" id="Phobius"/>
    </source>
</evidence>
<dbReference type="Pfam" id="PF05552">
    <property type="entry name" value="MS_channel_1st_1"/>
    <property type="match status" value="5"/>
</dbReference>
<proteinExistence type="predicted"/>
<dbReference type="InterPro" id="IPR045275">
    <property type="entry name" value="MscS_archaea/bacteria_type"/>
</dbReference>
<feature type="transmembrane region" description="Helical" evidence="2">
    <location>
        <begin position="374"/>
        <end position="398"/>
    </location>
</feature>
<sequence>MNNNWFGGDGFNTSGFLNSLGNLVLALLVLLIGFIIAKAISAGVEKLLKKTGVIRKYGTPKRRSSTAEGDKDSPKKWTPEKVAGTIVFWIVMVFVFILFFNILNLNIIASPLVDMMSTILAFIPNILTAALILLLAYVLALVLKTVVVKVGHKLVQNRKVRDSKYVKDSSNLGSYVDSAGTIVFYLVLLMFLPGILGALGIDAVSEPFSGMLASFLSFIPRLVAAALIFIIGWIVAKIVRDIVSNFLHALGADKLGARLGFDKALKDTSISSIIGTVVFVLIMIPVTISALERLQVAGITDPAINMLDDVMAMIPNIIIAILLIFVGLFVGKWARRFVADLLARLSFNNVTSQLRVGGWKASGNGMTPSDIVGYLVQIIVVILFVVEAFQVVGLSFLVDLGTAVLAFLPSVITAIVILGLGIILANVVKRILASLFEGSELEVLSSVAKYAIMALALFMALDQLGVADTIVNSAFILILGAVALAFGLAFGLGGRDNASRYLDKIERKAENTEMNKENARMEREKMKQENRNEGSKHTASTPPQEAVHDDVDQRPVDNDWSGDDLSRDTSAWDSVNDADDFPENDQRGHNNPYAPDDFDNDRRGE</sequence>
<feature type="transmembrane region" description="Helical" evidence="2">
    <location>
        <begin position="268"/>
        <end position="290"/>
    </location>
</feature>
<keyword evidence="2" id="KW-1133">Transmembrane helix</keyword>
<keyword evidence="4" id="KW-1185">Reference proteome</keyword>
<dbReference type="GO" id="GO:0016020">
    <property type="term" value="C:membrane"/>
    <property type="evidence" value="ECO:0007669"/>
    <property type="project" value="InterPro"/>
</dbReference>
<reference evidence="3 4" key="1">
    <citation type="submission" date="2014-08" db="EMBL/GenBank/DDBJ databases">
        <title>Complete genome of a marine bacteria Jeotgalibacillus malaysiensis.</title>
        <authorList>
            <person name="Yaakop A.S."/>
            <person name="Chan K.-G."/>
            <person name="Goh K.M."/>
        </authorList>
    </citation>
    <scope>NUCLEOTIDE SEQUENCE [LARGE SCALE GENOMIC DNA]</scope>
    <source>
        <strain evidence="3 4">D5</strain>
    </source>
</reference>
<feature type="compositionally biased region" description="Basic and acidic residues" evidence="1">
    <location>
        <begin position="546"/>
        <end position="557"/>
    </location>
</feature>
<dbReference type="EMBL" id="CP009416">
    <property type="protein sequence ID" value="AJD92620.1"/>
    <property type="molecule type" value="Genomic_DNA"/>
</dbReference>
<protein>
    <submittedName>
        <fullName evidence="3">Uncharacterized protein</fullName>
    </submittedName>
</protein>
<dbReference type="PANTHER" id="PTHR30221:SF1">
    <property type="entry name" value="SMALL-CONDUCTANCE MECHANOSENSITIVE CHANNEL"/>
    <property type="match status" value="1"/>
</dbReference>
<feature type="transmembrane region" description="Helical" evidence="2">
    <location>
        <begin position="404"/>
        <end position="428"/>
    </location>
</feature>
<keyword evidence="2" id="KW-0472">Membrane</keyword>
<dbReference type="Gene3D" id="1.10.287.1260">
    <property type="match status" value="3"/>
</dbReference>
<dbReference type="NCBIfam" id="NF033912">
    <property type="entry name" value="msc"/>
    <property type="match status" value="1"/>
</dbReference>
<dbReference type="STRING" id="1508404.JMA_33030"/>
<evidence type="ECO:0000313" key="4">
    <source>
        <dbReference type="Proteomes" id="UP000031449"/>
    </source>
</evidence>
<keyword evidence="2" id="KW-0812">Transmembrane</keyword>
<feature type="transmembrane region" description="Helical" evidence="2">
    <location>
        <begin position="440"/>
        <end position="461"/>
    </location>
</feature>
<dbReference type="AlphaFoldDB" id="A0A0B5AQT9"/>
<feature type="compositionally biased region" description="Basic and acidic residues" evidence="1">
    <location>
        <begin position="512"/>
        <end position="536"/>
    </location>
</feature>
<dbReference type="InterPro" id="IPR011014">
    <property type="entry name" value="MscS_channel_TM-2"/>
</dbReference>
<gene>
    <name evidence="3" type="ORF">JMA_33030</name>
</gene>
<dbReference type="PANTHER" id="PTHR30221">
    <property type="entry name" value="SMALL-CONDUCTANCE MECHANOSENSITIVE CHANNEL"/>
    <property type="match status" value="1"/>
</dbReference>
<evidence type="ECO:0000313" key="3">
    <source>
        <dbReference type="EMBL" id="AJD92620.1"/>
    </source>
</evidence>
<feature type="transmembrane region" description="Helical" evidence="2">
    <location>
        <begin position="473"/>
        <end position="494"/>
    </location>
</feature>
<name>A0A0B5AQT9_9BACL</name>
<accession>A0A0B5AQT9</accession>
<dbReference type="InterPro" id="IPR008910">
    <property type="entry name" value="MSC_TM_helix"/>
</dbReference>
<feature type="transmembrane region" description="Helical" evidence="2">
    <location>
        <begin position="213"/>
        <end position="236"/>
    </location>
</feature>
<dbReference type="KEGG" id="jeo:JMA_33030"/>
<evidence type="ECO:0000256" key="1">
    <source>
        <dbReference type="SAM" id="MobiDB-lite"/>
    </source>
</evidence>
<dbReference type="OrthoDB" id="1411407at2"/>
<feature type="transmembrane region" description="Helical" evidence="2">
    <location>
        <begin position="86"/>
        <end position="107"/>
    </location>
</feature>
<feature type="transmembrane region" description="Helical" evidence="2">
    <location>
        <begin position="119"/>
        <end position="143"/>
    </location>
</feature>
<organism evidence="3 4">
    <name type="scientific">Jeotgalibacillus malaysiensis</name>
    <dbReference type="NCBI Taxonomy" id="1508404"/>
    <lineage>
        <taxon>Bacteria</taxon>
        <taxon>Bacillati</taxon>
        <taxon>Bacillota</taxon>
        <taxon>Bacilli</taxon>
        <taxon>Bacillales</taxon>
        <taxon>Caryophanaceae</taxon>
        <taxon>Jeotgalibacillus</taxon>
    </lineage>
</organism>
<feature type="transmembrane region" description="Helical" evidence="2">
    <location>
        <begin position="20"/>
        <end position="40"/>
    </location>
</feature>
<dbReference type="SUPFAM" id="SSF82861">
    <property type="entry name" value="Mechanosensitive channel protein MscS (YggB), transmembrane region"/>
    <property type="match status" value="1"/>
</dbReference>
<dbReference type="HOGENOM" id="CLU_035789_1_0_9"/>
<feature type="region of interest" description="Disordered" evidence="1">
    <location>
        <begin position="512"/>
        <end position="605"/>
    </location>
</feature>
<feature type="transmembrane region" description="Helical" evidence="2">
    <location>
        <begin position="310"/>
        <end position="330"/>
    </location>
</feature>
<dbReference type="GO" id="GO:0008381">
    <property type="term" value="F:mechanosensitive monoatomic ion channel activity"/>
    <property type="evidence" value="ECO:0007669"/>
    <property type="project" value="InterPro"/>
</dbReference>
<dbReference type="Proteomes" id="UP000031449">
    <property type="component" value="Chromosome"/>
</dbReference>